<dbReference type="InterPro" id="IPR023367">
    <property type="entry name" value="Peptidase_M42_dom2"/>
</dbReference>
<feature type="binding site" evidence="8">
    <location>
        <position position="325"/>
    </location>
    <ligand>
        <name>Zn(2+)</name>
        <dbReference type="ChEBI" id="CHEBI:29105"/>
        <label>2</label>
    </ligand>
</feature>
<dbReference type="SUPFAM" id="SSF101821">
    <property type="entry name" value="Aminopeptidase/glucanase lid domain"/>
    <property type="match status" value="1"/>
</dbReference>
<dbReference type="EMBL" id="CP002902">
    <property type="protein sequence ID" value="AEJ43504.1"/>
    <property type="molecule type" value="Genomic_DNA"/>
</dbReference>
<dbReference type="InterPro" id="IPR008007">
    <property type="entry name" value="Peptidase_M42"/>
</dbReference>
<dbReference type="Proteomes" id="UP000000292">
    <property type="component" value="Chromosome"/>
</dbReference>
<dbReference type="HOGENOM" id="CLU_047249_1_0_9"/>
<evidence type="ECO:0000256" key="4">
    <source>
        <dbReference type="ARBA" id="ARBA00022723"/>
    </source>
</evidence>
<name>F8IJZ2_ALIAT</name>
<evidence type="ECO:0000256" key="3">
    <source>
        <dbReference type="ARBA" id="ARBA00022670"/>
    </source>
</evidence>
<feature type="binding site" evidence="8">
    <location>
        <position position="219"/>
    </location>
    <ligand>
        <name>Zn(2+)</name>
        <dbReference type="ChEBI" id="CHEBI:29105"/>
        <label>2</label>
    </ligand>
</feature>
<protein>
    <submittedName>
        <fullName evidence="9">Peptidase M42 family protein</fullName>
    </submittedName>
</protein>
<evidence type="ECO:0000256" key="5">
    <source>
        <dbReference type="ARBA" id="ARBA00022801"/>
    </source>
</evidence>
<keyword evidence="4 8" id="KW-0479">Metal-binding</keyword>
<evidence type="ECO:0000256" key="8">
    <source>
        <dbReference type="PIRSR" id="PIRSR001123-2"/>
    </source>
</evidence>
<comment type="similarity">
    <text evidence="1 6">Belongs to the peptidase M42 family.</text>
</comment>
<dbReference type="PATRIC" id="fig|1048834.4.peg.1495"/>
<dbReference type="eggNOG" id="COG1363">
    <property type="taxonomic scope" value="Bacteria"/>
</dbReference>
<dbReference type="STRING" id="1048834.TC41_1573"/>
<dbReference type="Gene3D" id="2.40.30.40">
    <property type="entry name" value="Peptidase M42, domain 2"/>
    <property type="match status" value="1"/>
</dbReference>
<reference evidence="9 10" key="1">
    <citation type="journal article" date="2011" name="J. Bacteriol.">
        <title>Complete Genome Sequence of Alicyclobacillus acidocaldarius Strain Tc-4-1.</title>
        <authorList>
            <person name="Chen Y."/>
            <person name="He Y."/>
            <person name="Zhang B."/>
            <person name="Yang J."/>
            <person name="Li W."/>
            <person name="Dong Z."/>
            <person name="Hu S."/>
        </authorList>
    </citation>
    <scope>NUCLEOTIDE SEQUENCE [LARGE SCALE GENOMIC DNA]</scope>
    <source>
        <strain evidence="9 10">Tc-4-1</strain>
    </source>
</reference>
<dbReference type="SUPFAM" id="SSF53187">
    <property type="entry name" value="Zn-dependent exopeptidases"/>
    <property type="match status" value="1"/>
</dbReference>
<feature type="binding site" evidence="8">
    <location>
        <position position="186"/>
    </location>
    <ligand>
        <name>Zn(2+)</name>
        <dbReference type="ChEBI" id="CHEBI:29105"/>
        <label>1</label>
    </ligand>
</feature>
<evidence type="ECO:0000313" key="10">
    <source>
        <dbReference type="Proteomes" id="UP000000292"/>
    </source>
</evidence>
<evidence type="ECO:0000256" key="7">
    <source>
        <dbReference type="PIRSR" id="PIRSR001123-1"/>
    </source>
</evidence>
<dbReference type="PANTHER" id="PTHR32481">
    <property type="entry name" value="AMINOPEPTIDASE"/>
    <property type="match status" value="1"/>
</dbReference>
<dbReference type="GO" id="GO:0006508">
    <property type="term" value="P:proteolysis"/>
    <property type="evidence" value="ECO:0007669"/>
    <property type="project" value="UniProtKB-KW"/>
</dbReference>
<dbReference type="Pfam" id="PF05343">
    <property type="entry name" value="Peptidase_M42"/>
    <property type="match status" value="1"/>
</dbReference>
<keyword evidence="2" id="KW-0031">Aminopeptidase</keyword>
<dbReference type="InterPro" id="IPR051464">
    <property type="entry name" value="Peptidase_M42_aminopept"/>
</dbReference>
<feature type="active site" description="Proton acceptor" evidence="7">
    <location>
        <position position="218"/>
    </location>
</feature>
<feature type="binding site" evidence="8">
    <location>
        <position position="75"/>
    </location>
    <ligand>
        <name>Zn(2+)</name>
        <dbReference type="ChEBI" id="CHEBI:29105"/>
        <label>1</label>
    </ligand>
</feature>
<feature type="binding site" evidence="8">
    <location>
        <position position="186"/>
    </location>
    <ligand>
        <name>Zn(2+)</name>
        <dbReference type="ChEBI" id="CHEBI:29105"/>
        <label>2</label>
    </ligand>
</feature>
<evidence type="ECO:0000256" key="1">
    <source>
        <dbReference type="ARBA" id="ARBA00006272"/>
    </source>
</evidence>
<evidence type="ECO:0000313" key="9">
    <source>
        <dbReference type="EMBL" id="AEJ43504.1"/>
    </source>
</evidence>
<dbReference type="KEGG" id="aad:TC41_1573"/>
<reference evidence="10" key="2">
    <citation type="submission" date="2011-06" db="EMBL/GenBank/DDBJ databases">
        <title>The complete genome sequence of Alicyclobacillus acidocaldarius sp. Tc-4-1.</title>
        <authorList>
            <person name="Chen Y."/>
            <person name="He Y."/>
            <person name="Dong Z."/>
            <person name="Hu S."/>
        </authorList>
    </citation>
    <scope>NUCLEOTIDE SEQUENCE [LARGE SCALE GENOMIC DNA]</scope>
    <source>
        <strain evidence="10">Tc-4-1</strain>
    </source>
</reference>
<organism evidence="9 10">
    <name type="scientific">Alicyclobacillus acidocaldarius (strain Tc-4-1)</name>
    <name type="common">Bacillus acidocaldarius</name>
    <dbReference type="NCBI Taxonomy" id="1048834"/>
    <lineage>
        <taxon>Bacteria</taxon>
        <taxon>Bacillati</taxon>
        <taxon>Bacillota</taxon>
        <taxon>Bacilli</taxon>
        <taxon>Bacillales</taxon>
        <taxon>Alicyclobacillaceae</taxon>
        <taxon>Alicyclobacillus</taxon>
    </lineage>
</organism>
<dbReference type="AlphaFoldDB" id="F8IJZ2"/>
<dbReference type="Gene3D" id="3.40.630.10">
    <property type="entry name" value="Zn peptidases"/>
    <property type="match status" value="1"/>
</dbReference>
<keyword evidence="3" id="KW-0645">Protease</keyword>
<accession>F8IJZ2</accession>
<sequence length="361" mass="39274">MRYEEVSPLSKYMSVFKQLLEAHGGPGFEEDVRNLILPHLSEYATEMWTDPLGNLVGLVPGVGEGRRPRVLVSAHIDEIALVVTRIESGGFLRVTQAGGFDPRALVGQEVLVHTQSGQVWGVIGAKPPHLTPPSERSKAAKLEDLYIDLALPEDEVRSRVRVGDRVTLRRAPVDLLNGRIAGKSVDNRASAAVLLEALALLKGMVHHADLYAVFTVQEEVGLRGARTAGFGLAPDIAIAVDVTFGAFPGQAPDESFPLEGGVAISFGPNLHRRVFRRLVDCAERHRIPYQIELSQRPVGADANAFQIAGPGLAAALIGPPMRYMHTSVETVAYDDIWQCARLLAHYVAEVDALQVEELTCY</sequence>
<proteinExistence type="inferred from homology"/>
<comment type="cofactor">
    <cofactor evidence="8">
        <name>a divalent metal cation</name>
        <dbReference type="ChEBI" id="CHEBI:60240"/>
    </cofactor>
    <text evidence="8">Binds 2 divalent metal cations per subunit.</text>
</comment>
<feature type="binding site" evidence="8">
    <location>
        <position position="241"/>
    </location>
    <ligand>
        <name>Zn(2+)</name>
        <dbReference type="ChEBI" id="CHEBI:29105"/>
        <label>1</label>
    </ligand>
</feature>
<dbReference type="PIRSF" id="PIRSF001123">
    <property type="entry name" value="PepA_GA"/>
    <property type="match status" value="1"/>
</dbReference>
<evidence type="ECO:0000256" key="2">
    <source>
        <dbReference type="ARBA" id="ARBA00022438"/>
    </source>
</evidence>
<dbReference type="GO" id="GO:0046872">
    <property type="term" value="F:metal ion binding"/>
    <property type="evidence" value="ECO:0007669"/>
    <property type="project" value="UniProtKB-UniRule"/>
</dbReference>
<evidence type="ECO:0000256" key="6">
    <source>
        <dbReference type="PIRNR" id="PIRNR001123"/>
    </source>
</evidence>
<keyword evidence="5" id="KW-0378">Hydrolase</keyword>
<gene>
    <name evidence="9" type="ordered locus">TC41_1573</name>
</gene>
<dbReference type="PANTHER" id="PTHR32481:SF0">
    <property type="entry name" value="AMINOPEPTIDASE YPDE-RELATED"/>
    <property type="match status" value="1"/>
</dbReference>
<dbReference type="GO" id="GO:0004177">
    <property type="term" value="F:aminopeptidase activity"/>
    <property type="evidence" value="ECO:0007669"/>
    <property type="project" value="UniProtKB-UniRule"/>
</dbReference>